<dbReference type="PROSITE" id="PS51762">
    <property type="entry name" value="GH16_2"/>
    <property type="match status" value="1"/>
</dbReference>
<keyword evidence="2 4" id="KW-0378">Hydrolase</keyword>
<dbReference type="HOGENOM" id="CLU_262281_0_0_9"/>
<dbReference type="Gene3D" id="2.60.120.430">
    <property type="entry name" value="Galactose-binding lectin"/>
    <property type="match status" value="1"/>
</dbReference>
<dbReference type="CAZy" id="GH16">
    <property type="family name" value="Glycoside Hydrolase Family 16"/>
</dbReference>
<protein>
    <submittedName>
        <fullName evidence="4">Glucan endo-1,3-beta-D-glucosidase</fullName>
        <ecNumber evidence="4">3.2.1.39</ecNumber>
    </submittedName>
</protein>
<dbReference type="CAZy" id="GH17">
    <property type="family name" value="Glycoside Hydrolase Family 17"/>
</dbReference>
<name>B8D1V5_HALOH</name>
<dbReference type="Proteomes" id="UP000000719">
    <property type="component" value="Chromosome"/>
</dbReference>
<dbReference type="CDD" id="cd08023">
    <property type="entry name" value="GH16_laminarinase_like"/>
    <property type="match status" value="1"/>
</dbReference>
<dbReference type="InterPro" id="IPR050546">
    <property type="entry name" value="Glycosyl_Hydrlase_16"/>
</dbReference>
<dbReference type="PANTHER" id="PTHR10963">
    <property type="entry name" value="GLYCOSYL HYDROLASE-RELATED"/>
    <property type="match status" value="1"/>
</dbReference>
<dbReference type="CAZy" id="CBM4">
    <property type="family name" value="Carbohydrate-Binding Module Family 4"/>
</dbReference>
<dbReference type="InterPro" id="IPR017853">
    <property type="entry name" value="GH"/>
</dbReference>
<dbReference type="GO" id="GO:0005975">
    <property type="term" value="P:carbohydrate metabolic process"/>
    <property type="evidence" value="ECO:0007669"/>
    <property type="project" value="InterPro"/>
</dbReference>
<dbReference type="PANTHER" id="PTHR10963:SF55">
    <property type="entry name" value="GLYCOSIDE HYDROLASE FAMILY 16 PROTEIN"/>
    <property type="match status" value="1"/>
</dbReference>
<evidence type="ECO:0000313" key="4">
    <source>
        <dbReference type="EMBL" id="ACL69182.1"/>
    </source>
</evidence>
<dbReference type="EMBL" id="CP001098">
    <property type="protein sequence ID" value="ACL69182.1"/>
    <property type="molecule type" value="Genomic_DNA"/>
</dbReference>
<dbReference type="Pfam" id="PF21582">
    <property type="entry name" value="CBM30"/>
    <property type="match status" value="1"/>
</dbReference>
<accession>B8D1V5</accession>
<sequence>MKIRQNKVWLVATLGLIMLLVLAGCKSGVSEGTSSLLVNVQDGNSQTEIKVLDDSGEVASKTGKTAKFELSNGVYKVEVGNKIFDVYLTGDTTLDVILGEDENLIGSGFFNEPLSNKKIAGDGYVDTEGNWVAYLNTGGGGRATVKNGRVIYQVTNAGSQPYSVQLIQAPVKIEKGAKYKVSFDAKAADGKTIAIKVGAIADRAWEAYAQQNIKLTGNWESYEFEFTMMAETNEMARFEFWFIDTGIYELDNIKLVKVEENAISTEGTKTEADEDLVEDWELVWSDEFDEIREDVWTFEVGNGHKQGIPGWGNNELQYYTDGDNAHIKDGKLVITAKEEEISDSHGSYNYTSTRMITKGKFSMKYGRVEVRAKMPEGKGIWPAIWMLGTDIDENPWPACGEIDIAEVIGNTPNIVHGTIHGPISTYTGISAGYILPDGKKFSDDFHIFALEWDEDELEFYVDDVLYHVVNKDEVGGQEWVYDKPLFFILNVAVGGNLPGYPDGTTEFPQTMEVDYIRVYEDKDPASIDGEERWDSEYELKWREMKEKEESSKEKKNADLTINRVVNGAFDSEIVNDVEAHRDNWYVLIEEGGEVNSFGVENGEFIMDIANPGSKASNVQFAQCLKLEPGSIYKVSFDARAEDARDINVKMLHPTKHTVYGEETIGLNPTMESYSLEVEFPGNVSEVVNLSFELGALSDQSKATRVYLDNVKIEKIRGVNYTEYGNCLLDNGELLFGNPDYHAISYSGYRKNVRRESTVPTVEQIKDDMKILEAMGVKLLRTYNTNEFSQSEKILKAISELKEEDPDFEMYVMLGAWISCEGAYTDSVNHNVEDEDKNKGEIDKAIELAAKYPQIVKAIAVGNEAMVRWQAHYVPAEVILKWVNYLREARENGDIPGETLITSSDNFAAWGGEGSYRSKTLKDLVKAVDFVSLHTYPFHDTHYVSKFWKTPEENKDLSDKEKIDNAMKRAFERAKNQYQLVKEYVRSIDPEKPIHIGETGWASVSTDLYGSGGSRAADEYKQKQYYDQIREWSDACNISVFFFEGFDEPWKGSNNPGHSEKHFGLFTVDGKAKYVLWDLVDKGIFDGLTRDGNPVKKTYNGDESALMEDVLTPPLAQNHTAGAAVTEDTYVVLDTKKNTETNSYLAIPAIVNPWEGTCGMGLTDDGIVEITTGTGNWWGCGLEIREGVNLSNFANGHLHFDIKGDTSSSFNIGFQTGVYGSSERPQTNNYVTFGPGRSYQLTRNWKSYSIPVSELMKGADLTDVTSLLYLMGDANFDGRKIYVKNVYYTQD</sequence>
<dbReference type="EC" id="3.2.1.39" evidence="4"/>
<dbReference type="eggNOG" id="COG2273">
    <property type="taxonomic scope" value="Bacteria"/>
</dbReference>
<dbReference type="PROSITE" id="PS51257">
    <property type="entry name" value="PROKAR_LIPOPROTEIN"/>
    <property type="match status" value="1"/>
</dbReference>
<reference evidence="4 5" key="1">
    <citation type="journal article" date="2009" name="PLoS ONE">
        <title>Genome analysis of the anaerobic thermohalophilic bacterium Halothermothrix orenii.</title>
        <authorList>
            <person name="Mavromatis K."/>
            <person name="Ivanova N."/>
            <person name="Anderson I."/>
            <person name="Lykidis A."/>
            <person name="Hooper S.D."/>
            <person name="Sun H."/>
            <person name="Kunin V."/>
            <person name="Lapidus A."/>
            <person name="Hugenholtz P."/>
            <person name="Patel B."/>
            <person name="Kyrpides N.C."/>
        </authorList>
    </citation>
    <scope>NUCLEOTIDE SEQUENCE [LARGE SCALE GENOMIC DNA]</scope>
    <source>
        <strain evidence="5">H 168 / OCM 544 / DSM 9562</strain>
    </source>
</reference>
<dbReference type="InterPro" id="IPR013320">
    <property type="entry name" value="ConA-like_dom_sf"/>
</dbReference>
<dbReference type="Gene3D" id="2.60.120.260">
    <property type="entry name" value="Galactose-binding domain-like"/>
    <property type="match status" value="2"/>
</dbReference>
<dbReference type="SUPFAM" id="SSF49899">
    <property type="entry name" value="Concanavalin A-like lectins/glucanases"/>
    <property type="match status" value="1"/>
</dbReference>
<dbReference type="InterPro" id="IPR008979">
    <property type="entry name" value="Galactose-bd-like_sf"/>
</dbReference>
<dbReference type="Gene3D" id="3.20.20.80">
    <property type="entry name" value="Glycosidases"/>
    <property type="match status" value="1"/>
</dbReference>
<dbReference type="InterPro" id="IPR000757">
    <property type="entry name" value="Beta-glucanase-like"/>
</dbReference>
<evidence type="ECO:0000256" key="1">
    <source>
        <dbReference type="ARBA" id="ARBA00006865"/>
    </source>
</evidence>
<dbReference type="InterPro" id="IPR003305">
    <property type="entry name" value="CenC_carb-bd"/>
</dbReference>
<proteinExistence type="inferred from homology"/>
<dbReference type="STRING" id="373903.Hore_04240"/>
<gene>
    <name evidence="4" type="ordered locus">Hore_04240</name>
</gene>
<keyword evidence="5" id="KW-1185">Reference proteome</keyword>
<dbReference type="GO" id="GO:0042973">
    <property type="term" value="F:glucan endo-1,3-beta-D-glucosidase activity"/>
    <property type="evidence" value="ECO:0007669"/>
    <property type="project" value="UniProtKB-EC"/>
</dbReference>
<evidence type="ECO:0000256" key="2">
    <source>
        <dbReference type="ARBA" id="ARBA00022801"/>
    </source>
</evidence>
<dbReference type="Gene3D" id="2.60.120.200">
    <property type="match status" value="1"/>
</dbReference>
<feature type="domain" description="GH16" evidence="3">
    <location>
        <begin position="258"/>
        <end position="524"/>
    </location>
</feature>
<comment type="similarity">
    <text evidence="1">Belongs to the glycosyl hydrolase 16 family.</text>
</comment>
<dbReference type="KEGG" id="hor:Hore_04240"/>
<dbReference type="eggNOG" id="COG5309">
    <property type="taxonomic scope" value="Bacteria"/>
</dbReference>
<evidence type="ECO:0000259" key="3">
    <source>
        <dbReference type="PROSITE" id="PS51762"/>
    </source>
</evidence>
<dbReference type="SUPFAM" id="SSF51445">
    <property type="entry name" value="(Trans)glycosidases"/>
    <property type="match status" value="1"/>
</dbReference>
<evidence type="ECO:0000313" key="5">
    <source>
        <dbReference type="Proteomes" id="UP000000719"/>
    </source>
</evidence>
<dbReference type="RefSeq" id="WP_012635370.1">
    <property type="nucleotide sequence ID" value="NC_011899.1"/>
</dbReference>
<organism evidence="4 5">
    <name type="scientific">Halothermothrix orenii (strain H 168 / OCM 544 / DSM 9562)</name>
    <dbReference type="NCBI Taxonomy" id="373903"/>
    <lineage>
        <taxon>Bacteria</taxon>
        <taxon>Bacillati</taxon>
        <taxon>Bacillota</taxon>
        <taxon>Clostridia</taxon>
        <taxon>Halanaerobiales</taxon>
        <taxon>Halothermotrichaceae</taxon>
        <taxon>Halothermothrix</taxon>
    </lineage>
</organism>
<dbReference type="InterPro" id="IPR048758">
    <property type="entry name" value="CBM30"/>
</dbReference>
<dbReference type="Pfam" id="PF00722">
    <property type="entry name" value="Glyco_hydro_16"/>
    <property type="match status" value="1"/>
</dbReference>
<keyword evidence="4" id="KW-0326">Glycosidase</keyword>
<dbReference type="SUPFAM" id="SSF49785">
    <property type="entry name" value="Galactose-binding domain-like"/>
    <property type="match status" value="3"/>
</dbReference>
<dbReference type="Pfam" id="PF02018">
    <property type="entry name" value="CBM_4_9"/>
    <property type="match status" value="1"/>
</dbReference>